<sequence length="46" mass="5300">MKTAYTTIRGIEVMRTLRKGQTSTFCHDAPLDKMRLVSRVFEIQGL</sequence>
<dbReference type="Proteomes" id="UP000198515">
    <property type="component" value="Unassembled WGS sequence"/>
</dbReference>
<dbReference type="AlphaFoldDB" id="A0A1C4CBV7"/>
<accession>A0A1C4CBV7</accession>
<proteinExistence type="predicted"/>
<gene>
    <name evidence="1" type="ORF">GA0061070_10112</name>
</gene>
<protein>
    <submittedName>
        <fullName evidence="1">Transposase, IS6 family</fullName>
    </submittedName>
</protein>
<evidence type="ECO:0000313" key="1">
    <source>
        <dbReference type="EMBL" id="SCC16611.1"/>
    </source>
</evidence>
<keyword evidence="2" id="KW-1185">Reference proteome</keyword>
<evidence type="ECO:0000313" key="2">
    <source>
        <dbReference type="Proteomes" id="UP000198515"/>
    </source>
</evidence>
<dbReference type="EMBL" id="FMBC01000011">
    <property type="protein sequence ID" value="SCC16611.1"/>
    <property type="molecule type" value="Genomic_DNA"/>
</dbReference>
<organism evidence="1 2">
    <name type="scientific">Kosakonia oryziphila</name>
    <dbReference type="NCBI Taxonomy" id="1005667"/>
    <lineage>
        <taxon>Bacteria</taxon>
        <taxon>Pseudomonadati</taxon>
        <taxon>Pseudomonadota</taxon>
        <taxon>Gammaproteobacteria</taxon>
        <taxon>Enterobacterales</taxon>
        <taxon>Enterobacteriaceae</taxon>
        <taxon>Kosakonia</taxon>
    </lineage>
</organism>
<reference evidence="2" key="1">
    <citation type="submission" date="2016-08" db="EMBL/GenBank/DDBJ databases">
        <authorList>
            <person name="Varghese N."/>
            <person name="Submissions Spin"/>
        </authorList>
    </citation>
    <scope>NUCLEOTIDE SEQUENCE [LARGE SCALE GENOMIC DNA]</scope>
    <source>
        <strain evidence="2">REICA_142</strain>
    </source>
</reference>
<name>A0A1C4CBV7_9ENTR</name>